<evidence type="ECO:0000313" key="3">
    <source>
        <dbReference type="Proteomes" id="UP001295423"/>
    </source>
</evidence>
<proteinExistence type="predicted"/>
<protein>
    <submittedName>
        <fullName evidence="2">Uncharacterized protein</fullName>
    </submittedName>
</protein>
<comment type="caution">
    <text evidence="2">The sequence shown here is derived from an EMBL/GenBank/DDBJ whole genome shotgun (WGS) entry which is preliminary data.</text>
</comment>
<gene>
    <name evidence="2" type="ORF">CYCCA115_LOCUS17657</name>
</gene>
<dbReference type="EMBL" id="CAKOGP040001981">
    <property type="protein sequence ID" value="CAJ1959236.1"/>
    <property type="molecule type" value="Genomic_DNA"/>
</dbReference>
<name>A0AAD2G0L9_9STRA</name>
<evidence type="ECO:0000256" key="1">
    <source>
        <dbReference type="SAM" id="Phobius"/>
    </source>
</evidence>
<feature type="transmembrane region" description="Helical" evidence="1">
    <location>
        <begin position="66"/>
        <end position="88"/>
    </location>
</feature>
<keyword evidence="3" id="KW-1185">Reference proteome</keyword>
<organism evidence="2 3">
    <name type="scientific">Cylindrotheca closterium</name>
    <dbReference type="NCBI Taxonomy" id="2856"/>
    <lineage>
        <taxon>Eukaryota</taxon>
        <taxon>Sar</taxon>
        <taxon>Stramenopiles</taxon>
        <taxon>Ochrophyta</taxon>
        <taxon>Bacillariophyta</taxon>
        <taxon>Bacillariophyceae</taxon>
        <taxon>Bacillariophycidae</taxon>
        <taxon>Bacillariales</taxon>
        <taxon>Bacillariaceae</taxon>
        <taxon>Cylindrotheca</taxon>
    </lineage>
</organism>
<dbReference type="Proteomes" id="UP001295423">
    <property type="component" value="Unassembled WGS sequence"/>
</dbReference>
<accession>A0AAD2G0L9</accession>
<keyword evidence="1" id="KW-1133">Transmembrane helix</keyword>
<dbReference type="AlphaFoldDB" id="A0AAD2G0L9"/>
<keyword evidence="1" id="KW-0812">Transmembrane</keyword>
<sequence length="227" mass="26454">MPPLLIPSSHIFTNSYDTSEHPHSISLNDYQDSAMISTYHEFPRDQHPLKGDTTFQRVQQMHKGGLVPWGIFLLMMFIFLIRTTVLHFHEQETSDPFKALSKNIDHFLKSNEEAQPIWSYSAFYDEDDDRLQEQGAALTDLYEKHAKILWIEVGVMLFAPHLNLPKLFSSPTMRAVLRQQGRVLKLQSRALTKRLVVAITKTIKTVYKNRSRYSTLSEYSYYLTIEE</sequence>
<reference evidence="2" key="1">
    <citation type="submission" date="2023-08" db="EMBL/GenBank/DDBJ databases">
        <authorList>
            <person name="Audoor S."/>
            <person name="Bilcke G."/>
        </authorList>
    </citation>
    <scope>NUCLEOTIDE SEQUENCE</scope>
</reference>
<evidence type="ECO:0000313" key="2">
    <source>
        <dbReference type="EMBL" id="CAJ1959236.1"/>
    </source>
</evidence>
<keyword evidence="1" id="KW-0472">Membrane</keyword>